<reference evidence="2 3" key="1">
    <citation type="submission" date="2021-01" db="EMBL/GenBank/DDBJ databases">
        <title>Whole genome shotgun sequence of Plantactinospora mayteni NBRC 109088.</title>
        <authorList>
            <person name="Komaki H."/>
            <person name="Tamura T."/>
        </authorList>
    </citation>
    <scope>NUCLEOTIDE SEQUENCE [LARGE SCALE GENOMIC DNA]</scope>
    <source>
        <strain evidence="2 3">NBRC 109088</strain>
    </source>
</reference>
<dbReference type="Proteomes" id="UP000621500">
    <property type="component" value="Unassembled WGS sequence"/>
</dbReference>
<keyword evidence="3" id="KW-1185">Reference proteome</keyword>
<feature type="compositionally biased region" description="Polar residues" evidence="1">
    <location>
        <begin position="68"/>
        <end position="79"/>
    </location>
</feature>
<gene>
    <name evidence="2" type="ORF">Pma05_38160</name>
</gene>
<protein>
    <submittedName>
        <fullName evidence="2">Uncharacterized protein</fullName>
    </submittedName>
</protein>
<dbReference type="PROSITE" id="PS51318">
    <property type="entry name" value="TAT"/>
    <property type="match status" value="1"/>
</dbReference>
<sequence length="547" mass="59737">MPDFVPALRSAAASRRDLLRLSGLAAAGTLVGVGLAPPAARADGGSGYTARQTFDDWDRLFQAGSPGQPDQPNDNTNADGRSGMLAWSQSYVLLGLVRMYETYKDTYYLDRLIENIDQVLSVRDSERGVSDYRGLSLPAWRADYPYTVGFTTLRDSEGRPTLEVRSALTYANDVTVTVLAGTRPDTFTLEVVNAQSNRTATIADLTMDPTSGDYAVLRFYQSSIGPLMWTVRDVRESPTAAGNPAPGSFPMLSKPVIFAVHTGMITYPIASFVRIVRQSPSLLKNRRYRAKAAEYLDAVRAAVAVHDWEYRENDNGEGYLIWPKGQPLAWDGCEQPINQSLALGQTLVELAITTGNPAYRNKVKAMAKMFARQLTVDAGGAYTWHYWPTGGHVYEGFTRTGSPDTDISLFTPEPVGGRGYKQFEDISHGAIGVEFAVRAFRAKLGFSGLDMTRFARTFTQNVATTDDTGQPATRTTVAGTGLGAASVAQQVPRWMQATPWDAGVHAHSLALYNRYQPTPEQDGAQAIGFGWLLANVAYLNWGAKYSA</sequence>
<dbReference type="InterPro" id="IPR006311">
    <property type="entry name" value="TAT_signal"/>
</dbReference>
<evidence type="ECO:0000313" key="3">
    <source>
        <dbReference type="Proteomes" id="UP000621500"/>
    </source>
</evidence>
<name>A0ABQ4ERF3_9ACTN</name>
<evidence type="ECO:0000256" key="1">
    <source>
        <dbReference type="SAM" id="MobiDB-lite"/>
    </source>
</evidence>
<feature type="region of interest" description="Disordered" evidence="1">
    <location>
        <begin position="60"/>
        <end position="80"/>
    </location>
</feature>
<comment type="caution">
    <text evidence="2">The sequence shown here is derived from an EMBL/GenBank/DDBJ whole genome shotgun (WGS) entry which is preliminary data.</text>
</comment>
<dbReference type="EMBL" id="BONX01000024">
    <property type="protein sequence ID" value="GIG97243.1"/>
    <property type="molecule type" value="Genomic_DNA"/>
</dbReference>
<accession>A0ABQ4ERF3</accession>
<proteinExistence type="predicted"/>
<dbReference type="RefSeq" id="WP_203858762.1">
    <property type="nucleotide sequence ID" value="NZ_BAAAZQ010000036.1"/>
</dbReference>
<evidence type="ECO:0000313" key="2">
    <source>
        <dbReference type="EMBL" id="GIG97243.1"/>
    </source>
</evidence>
<organism evidence="2 3">
    <name type="scientific">Plantactinospora mayteni</name>
    <dbReference type="NCBI Taxonomy" id="566021"/>
    <lineage>
        <taxon>Bacteria</taxon>
        <taxon>Bacillati</taxon>
        <taxon>Actinomycetota</taxon>
        <taxon>Actinomycetes</taxon>
        <taxon>Micromonosporales</taxon>
        <taxon>Micromonosporaceae</taxon>
        <taxon>Plantactinospora</taxon>
    </lineage>
</organism>